<gene>
    <name evidence="2" type="ORF">NCTC10698_02341</name>
</gene>
<dbReference type="Proteomes" id="UP000255070">
    <property type="component" value="Unassembled WGS sequence"/>
</dbReference>
<protein>
    <submittedName>
        <fullName evidence="2">Uncharacterized protein</fullName>
    </submittedName>
</protein>
<evidence type="ECO:0000313" key="2">
    <source>
        <dbReference type="EMBL" id="SUY77438.1"/>
    </source>
</evidence>
<dbReference type="AlphaFoldDB" id="A0A8B4S4I6"/>
<evidence type="ECO:0000313" key="3">
    <source>
        <dbReference type="Proteomes" id="UP000255070"/>
    </source>
</evidence>
<keyword evidence="3" id="KW-1185">Reference proteome</keyword>
<evidence type="ECO:0000256" key="1">
    <source>
        <dbReference type="SAM" id="MobiDB-lite"/>
    </source>
</evidence>
<accession>A0A8B4S4I6</accession>
<feature type="region of interest" description="Disordered" evidence="1">
    <location>
        <begin position="1"/>
        <end position="57"/>
    </location>
</feature>
<name>A0A8B4S4I6_COMTE</name>
<dbReference type="EMBL" id="UFXL01000001">
    <property type="protein sequence ID" value="SUY77438.1"/>
    <property type="molecule type" value="Genomic_DNA"/>
</dbReference>
<comment type="caution">
    <text evidence="2">The sequence shown here is derived from an EMBL/GenBank/DDBJ whole genome shotgun (WGS) entry which is preliminary data.</text>
</comment>
<sequence length="57" mass="6097">MEALDSPGRSKPQGPFSMYDKRKPEKGHPRRALAQAGPSSSAAATRACRRQPAQGFG</sequence>
<organism evidence="2 3">
    <name type="scientific">Comamonas testosteroni</name>
    <name type="common">Pseudomonas testosteroni</name>
    <dbReference type="NCBI Taxonomy" id="285"/>
    <lineage>
        <taxon>Bacteria</taxon>
        <taxon>Pseudomonadati</taxon>
        <taxon>Pseudomonadota</taxon>
        <taxon>Betaproteobacteria</taxon>
        <taxon>Burkholderiales</taxon>
        <taxon>Comamonadaceae</taxon>
        <taxon>Comamonas</taxon>
    </lineage>
</organism>
<reference evidence="2 3" key="1">
    <citation type="submission" date="2018-06" db="EMBL/GenBank/DDBJ databases">
        <authorList>
            <consortium name="Pathogen Informatics"/>
            <person name="Doyle S."/>
        </authorList>
    </citation>
    <scope>NUCLEOTIDE SEQUENCE [LARGE SCALE GENOMIC DNA]</scope>
    <source>
        <strain evidence="2 3">NCTC10698</strain>
    </source>
</reference>
<proteinExistence type="predicted"/>